<evidence type="ECO:0000256" key="7">
    <source>
        <dbReference type="ARBA" id="ARBA00030587"/>
    </source>
</evidence>
<dbReference type="GO" id="GO:0030170">
    <property type="term" value="F:pyridoxal phosphate binding"/>
    <property type="evidence" value="ECO:0007669"/>
    <property type="project" value="InterPro"/>
</dbReference>
<protein>
    <recommendedName>
        <fullName evidence="3">ornithine aminotransferase</fullName>
        <ecNumber evidence="3">2.6.1.13</ecNumber>
    </recommendedName>
    <alternativeName>
        <fullName evidence="7">Ornithine--oxo-acid aminotransferase</fullName>
    </alternativeName>
</protein>
<dbReference type="InterPro" id="IPR015421">
    <property type="entry name" value="PyrdxlP-dep_Trfase_major"/>
</dbReference>
<organism evidence="9 10">
    <name type="scientific">Yanofskybacteria sp. (strain GW2011_GWA1_39_13)</name>
    <dbReference type="NCBI Taxonomy" id="1619019"/>
    <lineage>
        <taxon>Bacteria</taxon>
        <taxon>Candidatus Yanofskyibacteriota</taxon>
    </lineage>
</organism>
<dbReference type="GO" id="GO:0042802">
    <property type="term" value="F:identical protein binding"/>
    <property type="evidence" value="ECO:0007669"/>
    <property type="project" value="TreeGrafter"/>
</dbReference>
<evidence type="ECO:0000256" key="8">
    <source>
        <dbReference type="RuleBase" id="RU003560"/>
    </source>
</evidence>
<dbReference type="InterPro" id="IPR015422">
    <property type="entry name" value="PyrdxlP-dep_Trfase_small"/>
</dbReference>
<comment type="cofactor">
    <cofactor evidence="1">
        <name>pyridoxal 5'-phosphate</name>
        <dbReference type="ChEBI" id="CHEBI:597326"/>
    </cofactor>
</comment>
<dbReference type="EMBL" id="LBWF01000002">
    <property type="protein sequence ID" value="KKR02486.1"/>
    <property type="molecule type" value="Genomic_DNA"/>
</dbReference>
<evidence type="ECO:0000256" key="3">
    <source>
        <dbReference type="ARBA" id="ARBA00012924"/>
    </source>
</evidence>
<dbReference type="Proteomes" id="UP000034845">
    <property type="component" value="Unassembled WGS sequence"/>
</dbReference>
<dbReference type="InterPro" id="IPR049704">
    <property type="entry name" value="Aminotrans_3_PPA_site"/>
</dbReference>
<evidence type="ECO:0000256" key="6">
    <source>
        <dbReference type="ARBA" id="ARBA00022898"/>
    </source>
</evidence>
<comment type="caution">
    <text evidence="9">The sequence shown here is derived from an EMBL/GenBank/DDBJ whole genome shotgun (WGS) entry which is preliminary data.</text>
</comment>
<evidence type="ECO:0000313" key="10">
    <source>
        <dbReference type="Proteomes" id="UP000034845"/>
    </source>
</evidence>
<dbReference type="EC" id="2.6.1.13" evidence="3"/>
<dbReference type="GO" id="GO:0004587">
    <property type="term" value="F:ornithine aminotransferase activity"/>
    <property type="evidence" value="ECO:0007669"/>
    <property type="project" value="UniProtKB-EC"/>
</dbReference>
<dbReference type="PANTHER" id="PTHR11986:SF18">
    <property type="entry name" value="ORNITHINE AMINOTRANSFERASE, MITOCHONDRIAL"/>
    <property type="match status" value="1"/>
</dbReference>
<evidence type="ECO:0000256" key="1">
    <source>
        <dbReference type="ARBA" id="ARBA00001933"/>
    </source>
</evidence>
<keyword evidence="4 9" id="KW-0032">Aminotransferase</keyword>
<keyword evidence="5 9" id="KW-0808">Transferase</keyword>
<dbReference type="PATRIC" id="fig|1619019.3.peg.232"/>
<dbReference type="UniPathway" id="UPA00098">
    <property type="reaction ID" value="UER00358"/>
</dbReference>
<dbReference type="Gene3D" id="3.40.640.10">
    <property type="entry name" value="Type I PLP-dependent aspartate aminotransferase-like (Major domain)"/>
    <property type="match status" value="1"/>
</dbReference>
<name>A0A0G0MPW6_YANXG</name>
<dbReference type="PANTHER" id="PTHR11986">
    <property type="entry name" value="AMINOTRANSFERASE CLASS III"/>
    <property type="match status" value="1"/>
</dbReference>
<reference evidence="9 10" key="1">
    <citation type="journal article" date="2015" name="Nature">
        <title>rRNA introns, odd ribosomes, and small enigmatic genomes across a large radiation of phyla.</title>
        <authorList>
            <person name="Brown C.T."/>
            <person name="Hug L.A."/>
            <person name="Thomas B.C."/>
            <person name="Sharon I."/>
            <person name="Castelle C.J."/>
            <person name="Singh A."/>
            <person name="Wilkins M.J."/>
            <person name="Williams K.H."/>
            <person name="Banfield J.F."/>
        </authorList>
    </citation>
    <scope>NUCLEOTIDE SEQUENCE [LARGE SCALE GENOMIC DNA]</scope>
    <source>
        <strain evidence="10">GW2011_GWA1_39_13</strain>
    </source>
</reference>
<dbReference type="GO" id="GO:0055129">
    <property type="term" value="P:L-proline biosynthetic process"/>
    <property type="evidence" value="ECO:0007669"/>
    <property type="project" value="UniProtKB-UniPathway"/>
</dbReference>
<evidence type="ECO:0000313" key="9">
    <source>
        <dbReference type="EMBL" id="KKR02486.1"/>
    </source>
</evidence>
<dbReference type="PIRSF" id="PIRSF000521">
    <property type="entry name" value="Transaminase_4ab_Lys_Orn"/>
    <property type="match status" value="1"/>
</dbReference>
<evidence type="ECO:0000256" key="2">
    <source>
        <dbReference type="ARBA" id="ARBA00004998"/>
    </source>
</evidence>
<proteinExistence type="inferred from homology"/>
<dbReference type="FunFam" id="3.40.640.10:FF:000011">
    <property type="entry name" value="Ornithine aminotransferase"/>
    <property type="match status" value="1"/>
</dbReference>
<dbReference type="InterPro" id="IPR050103">
    <property type="entry name" value="Class-III_PLP-dep_AT"/>
</dbReference>
<dbReference type="PROSITE" id="PS00600">
    <property type="entry name" value="AA_TRANSFER_CLASS_3"/>
    <property type="match status" value="1"/>
</dbReference>
<dbReference type="InterPro" id="IPR015424">
    <property type="entry name" value="PyrdxlP-dep_Trfase"/>
</dbReference>
<accession>A0A0G0MPW6</accession>
<dbReference type="SUPFAM" id="SSF53383">
    <property type="entry name" value="PLP-dependent transferases"/>
    <property type="match status" value="1"/>
</dbReference>
<dbReference type="NCBIfam" id="TIGR01885">
    <property type="entry name" value="Orn_aminotrans"/>
    <property type="match status" value="1"/>
</dbReference>
<keyword evidence="6 8" id="KW-0663">Pyridoxal phosphate</keyword>
<comment type="pathway">
    <text evidence="2">Amino-acid biosynthesis; L-proline biosynthesis; L-glutamate 5-semialdehyde from L-ornithine: step 1/1.</text>
</comment>
<dbReference type="Pfam" id="PF00202">
    <property type="entry name" value="Aminotran_3"/>
    <property type="match status" value="1"/>
</dbReference>
<evidence type="ECO:0000256" key="4">
    <source>
        <dbReference type="ARBA" id="ARBA00022576"/>
    </source>
</evidence>
<comment type="similarity">
    <text evidence="8">Belongs to the class-III pyridoxal-phosphate-dependent aminotransferase family.</text>
</comment>
<gene>
    <name evidence="9" type="ORF">UT29_C0002G0048</name>
</gene>
<dbReference type="CDD" id="cd00610">
    <property type="entry name" value="OAT_like"/>
    <property type="match status" value="1"/>
</dbReference>
<dbReference type="InterPro" id="IPR005814">
    <property type="entry name" value="Aminotrans_3"/>
</dbReference>
<sequence>MNRTEQLIAETDRYLAHNYHPLPVVFTKAKGVWYWDVEGKKIMDMLAGYSAGNHGHCHPRIVKALKDQCQRLVVAPRSAYSDKLAEFGRVITEFCGMDKILPSNGGVDAVETAIKLSRKWGYTYKGIEEKSADSEIIVCSGNFHGRTTTVVGFSTESQYRKGFGPFAPGFNVIEFGNSDALEKAITRDTVAFLVEPIQGEGGINIPPSSYFREVELICREKNILLILDEIQTGFGRTGYDFAFQHENIRPDILIIGKSLGGGMAVSGVLASNEIMSVMTPGDHGSTFGGNPLACAVAIEAINVLKDEELSNRSALMGDYFKWRLKAIKSPLIKEVRGRGLMIGVELTPQAGGARRFCEALLNEGIFCKETRDNIIRFTPPLIITQSQIDWAMKRIEKVFQNEVRK</sequence>
<dbReference type="InterPro" id="IPR010164">
    <property type="entry name" value="Orn_aminotrans"/>
</dbReference>
<dbReference type="Gene3D" id="3.90.1150.10">
    <property type="entry name" value="Aspartate Aminotransferase, domain 1"/>
    <property type="match status" value="1"/>
</dbReference>
<evidence type="ECO:0000256" key="5">
    <source>
        <dbReference type="ARBA" id="ARBA00022679"/>
    </source>
</evidence>
<dbReference type="AlphaFoldDB" id="A0A0G0MPW6"/>